<dbReference type="NCBIfam" id="TIGR01129">
    <property type="entry name" value="secD"/>
    <property type="match status" value="1"/>
</dbReference>
<dbReference type="EMBL" id="JAANNP010000008">
    <property type="protein sequence ID" value="NHC14637.1"/>
    <property type="molecule type" value="Genomic_DNA"/>
</dbReference>
<comment type="caution">
    <text evidence="9">Lacks conserved residue(s) required for the propagation of feature annotation.</text>
</comment>
<evidence type="ECO:0000256" key="3">
    <source>
        <dbReference type="ARBA" id="ARBA00022475"/>
    </source>
</evidence>
<dbReference type="InterPro" id="IPR005665">
    <property type="entry name" value="SecF_bac"/>
</dbReference>
<reference evidence="15 16" key="1">
    <citation type="submission" date="2020-03" db="EMBL/GenBank/DDBJ databases">
        <title>Two novel Motilibacter sp.</title>
        <authorList>
            <person name="Liu S."/>
        </authorList>
    </citation>
    <scope>NUCLEOTIDE SEQUENCE [LARGE SCALE GENOMIC DNA]</scope>
    <source>
        <strain evidence="15 16">E257</strain>
    </source>
</reference>
<dbReference type="InterPro" id="IPR005791">
    <property type="entry name" value="SecD"/>
</dbReference>
<keyword evidence="6 9" id="KW-1133">Transmembrane helix</keyword>
<feature type="transmembrane region" description="Helical" evidence="9">
    <location>
        <begin position="771"/>
        <end position="797"/>
    </location>
</feature>
<name>A0ABX0GUP2_9ACTN</name>
<protein>
    <recommendedName>
        <fullName evidence="9 10">Multifunctional fusion protein</fullName>
    </recommendedName>
    <domain>
        <recommendedName>
            <fullName evidence="9">Protein translocase subunit SecD</fullName>
        </recommendedName>
    </domain>
    <domain>
        <recommendedName>
            <fullName evidence="10">Protein-export membrane protein SecF</fullName>
        </recommendedName>
    </domain>
</protein>
<evidence type="ECO:0000256" key="11">
    <source>
        <dbReference type="SAM" id="MobiDB-lite"/>
    </source>
</evidence>
<feature type="transmembrane region" description="Helical" evidence="9">
    <location>
        <begin position="667"/>
        <end position="688"/>
    </location>
</feature>
<keyword evidence="16" id="KW-1185">Reference proteome</keyword>
<comment type="subunit">
    <text evidence="10">Forms a complex with SecD. Part of the essential Sec protein translocation apparatus which comprises SecA, SecYEG and auxiliary proteins SecDF. Other proteins may also be involved.</text>
</comment>
<dbReference type="Pfam" id="PF22599">
    <property type="entry name" value="SecDF_P1_head"/>
    <property type="match status" value="1"/>
</dbReference>
<dbReference type="Gene3D" id="3.30.70.3400">
    <property type="match status" value="1"/>
</dbReference>
<evidence type="ECO:0000256" key="2">
    <source>
        <dbReference type="ARBA" id="ARBA00022448"/>
    </source>
</evidence>
<evidence type="ECO:0000256" key="4">
    <source>
        <dbReference type="ARBA" id="ARBA00022692"/>
    </source>
</evidence>
<organism evidence="15 16">
    <name type="scientific">Motilibacter deserti</name>
    <dbReference type="NCBI Taxonomy" id="2714956"/>
    <lineage>
        <taxon>Bacteria</taxon>
        <taxon>Bacillati</taxon>
        <taxon>Actinomycetota</taxon>
        <taxon>Actinomycetes</taxon>
        <taxon>Motilibacterales</taxon>
        <taxon>Motilibacteraceae</taxon>
        <taxon>Motilibacter</taxon>
    </lineage>
</organism>
<comment type="function">
    <text evidence="9">Part of the Sec protein translocase complex. Interacts with the SecYEG preprotein conducting channel. SecDF uses the proton motive force (PMF) to complete protein translocation after the ATP-dependent function of SecA.</text>
</comment>
<dbReference type="HAMAP" id="MF_01463_B">
    <property type="entry name" value="SecD_B"/>
    <property type="match status" value="1"/>
</dbReference>
<proteinExistence type="inferred from homology"/>
<evidence type="ECO:0000256" key="9">
    <source>
        <dbReference type="HAMAP-Rule" id="MF_01463"/>
    </source>
</evidence>
<dbReference type="NCBIfam" id="TIGR00916">
    <property type="entry name" value="2A0604s01"/>
    <property type="match status" value="2"/>
</dbReference>
<feature type="compositionally biased region" description="Low complexity" evidence="11">
    <location>
        <begin position="127"/>
        <end position="184"/>
    </location>
</feature>
<dbReference type="PANTHER" id="PTHR30081">
    <property type="entry name" value="PROTEIN-EXPORT MEMBRANE PROTEIN SEC"/>
    <property type="match status" value="1"/>
</dbReference>
<keyword evidence="7 9" id="KW-0811">Translocation</keyword>
<comment type="caution">
    <text evidence="15">The sequence shown here is derived from an EMBL/GenBank/DDBJ whole genome shotgun (WGS) entry which is preliminary data.</text>
</comment>
<keyword evidence="2 9" id="KW-0813">Transport</keyword>
<dbReference type="InterPro" id="IPR022646">
    <property type="entry name" value="SecD/SecF_CS"/>
</dbReference>
<dbReference type="NCBIfam" id="NF009583">
    <property type="entry name" value="PRK13024.1-3"/>
    <property type="match status" value="1"/>
</dbReference>
<keyword evidence="8 9" id="KW-0472">Membrane</keyword>
<comment type="similarity">
    <text evidence="10">Belongs to the SecD/SecF family. SecF subfamily.</text>
</comment>
<evidence type="ECO:0000313" key="15">
    <source>
        <dbReference type="EMBL" id="NHC14637.1"/>
    </source>
</evidence>
<keyword evidence="4 9" id="KW-0812">Transmembrane</keyword>
<feature type="domain" description="SecDF P1 head subdomain" evidence="14">
    <location>
        <begin position="197"/>
        <end position="315"/>
    </location>
</feature>
<dbReference type="PRINTS" id="PR01755">
    <property type="entry name" value="SECFTRNLCASE"/>
</dbReference>
<evidence type="ECO:0000259" key="13">
    <source>
        <dbReference type="Pfam" id="PF21760"/>
    </source>
</evidence>
<feature type="transmembrane region" description="Helical" evidence="9">
    <location>
        <begin position="389"/>
        <end position="408"/>
    </location>
</feature>
<evidence type="ECO:0000256" key="6">
    <source>
        <dbReference type="ARBA" id="ARBA00022989"/>
    </source>
</evidence>
<sequence length="823" mass="84727">MSRARAVRAVLALLVLAAAAFLAFTREPRLGLDLRGGTQIVLETKSTDTVEAGRDTTDRALEVLRRRVDALGVAEPSLTRSGDTRILVELPGLTDATDAADVLGRTAQLTVHPVLGLAEQPAATPNAEATPSGTATPTAEPSPSGTATSAAPTSAPSAATDAAAPTAGATGTAATPTPTPSSTGKQAEGELTLPDESGAQLRLGPAALTGEGISDSAAQLDGLSGTSWVVTIDFNGAGDDAWKQVTADAACQPDGSPQRRIAIVLDDAVISSPQVETSVACGAGIAGGSTQITGSFTANEAKDLAALVKGGALPVPVEVIEQRTVGPTLGDEAIEASWKAALLGLAGTALFVIVVYRLLGLLATLALLGYALIAYAALVALGATLTLPGLAGFVLAIGMAVDANVLTFERAREEYAQAPRRGLRAALVGGFRGSWSAILDSNVTTVLAAGLLFALASGPVRGFGVTLVIGVVASMFSALIVTRVLAEWAVVRRGVRDSPMRSGIGSLGRARTYLLRRDPDVLRSAVRRRGALVVSAVLVVLAAAGIGLRGLDLGVEFTGGRLVEYSTAQPLDVDEARSIVADAGFPRAVVQESDAGITVRTGELSNVQEQELARSLEAAGGTVTKERDELIGPSLGEELQRKALIALVLALAAQLVYLAVRFRWTFAASAVTAMFHDVLLVVGLFAWLGKPIDAVFLAALLTVIGYSVNDKVVVFDRVREAWRAFAGRREMGEVMNTAVLQTVPRTINTGAGVLFVLAALAVLGGDSLTDFAVALLAGVVVGTWSSVFTASPLAAALERQWPAPLPARKPVERRSPQDSGAVV</sequence>
<dbReference type="InterPro" id="IPR054384">
    <property type="entry name" value="SecDF_P1_head"/>
</dbReference>
<comment type="subunit">
    <text evidence="9">Forms a complex with SecF. Part of the essential Sec protein translocation apparatus which comprises SecA, SecYEG and auxiliary proteins SecDF. Other proteins may also be involved.</text>
</comment>
<feature type="transmembrane region" description="Helical" evidence="9">
    <location>
        <begin position="747"/>
        <end position="765"/>
    </location>
</feature>
<dbReference type="Pfam" id="PF02355">
    <property type="entry name" value="SecD_SecF_C"/>
    <property type="match status" value="2"/>
</dbReference>
<keyword evidence="5 9" id="KW-0653">Protein transport</keyword>
<dbReference type="Pfam" id="PF07549">
    <property type="entry name" value="Sec_GG"/>
    <property type="match status" value="2"/>
</dbReference>
<dbReference type="HAMAP" id="MF_01464_B">
    <property type="entry name" value="SecF_B"/>
    <property type="match status" value="1"/>
</dbReference>
<evidence type="ECO:0000256" key="10">
    <source>
        <dbReference type="HAMAP-Rule" id="MF_01464"/>
    </source>
</evidence>
<dbReference type="InterPro" id="IPR048631">
    <property type="entry name" value="SecD_1st"/>
</dbReference>
<dbReference type="InterPro" id="IPR055344">
    <property type="entry name" value="SecD_SecF_C_bact"/>
</dbReference>
<evidence type="ECO:0000313" key="16">
    <source>
        <dbReference type="Proteomes" id="UP000800981"/>
    </source>
</evidence>
<dbReference type="SUPFAM" id="SSF82866">
    <property type="entry name" value="Multidrug efflux transporter AcrB transmembrane domain"/>
    <property type="match status" value="2"/>
</dbReference>
<dbReference type="InterPro" id="IPR048634">
    <property type="entry name" value="SecD_SecF_C"/>
</dbReference>
<dbReference type="InterPro" id="IPR022813">
    <property type="entry name" value="SecD/SecF_arch_bac"/>
</dbReference>
<dbReference type="PANTHER" id="PTHR30081:SF1">
    <property type="entry name" value="PROTEIN TRANSLOCASE SUBUNIT SECD"/>
    <property type="match status" value="1"/>
</dbReference>
<gene>
    <name evidence="9 15" type="primary">secD</name>
    <name evidence="10" type="synonym">secF</name>
    <name evidence="15" type="ORF">G9H71_12690</name>
</gene>
<evidence type="ECO:0000259" key="12">
    <source>
        <dbReference type="Pfam" id="PF02355"/>
    </source>
</evidence>
<dbReference type="RefSeq" id="WP_166282352.1">
    <property type="nucleotide sequence ID" value="NZ_JAANNP010000008.1"/>
</dbReference>
<evidence type="ECO:0000256" key="5">
    <source>
        <dbReference type="ARBA" id="ARBA00022927"/>
    </source>
</evidence>
<dbReference type="Pfam" id="PF21760">
    <property type="entry name" value="SecD_1st"/>
    <property type="match status" value="1"/>
</dbReference>
<evidence type="ECO:0000256" key="8">
    <source>
        <dbReference type="ARBA" id="ARBA00023136"/>
    </source>
</evidence>
<feature type="domain" description="Protein export membrane protein SecD/SecF C-terminal" evidence="12">
    <location>
        <begin position="615"/>
        <end position="799"/>
    </location>
</feature>
<feature type="transmembrane region" description="Helical" evidence="9">
    <location>
        <begin position="643"/>
        <end position="660"/>
    </location>
</feature>
<accession>A0ABX0GUP2</accession>
<evidence type="ECO:0000256" key="7">
    <source>
        <dbReference type="ARBA" id="ARBA00023010"/>
    </source>
</evidence>
<feature type="domain" description="Protein export membrane protein SecD/SecF C-terminal" evidence="12">
    <location>
        <begin position="317"/>
        <end position="487"/>
    </location>
</feature>
<dbReference type="Gene3D" id="1.20.1640.10">
    <property type="entry name" value="Multidrug efflux transporter AcrB transmembrane domain"/>
    <property type="match status" value="2"/>
</dbReference>
<dbReference type="Gene3D" id="3.30.1360.200">
    <property type="match status" value="1"/>
</dbReference>
<evidence type="ECO:0000259" key="14">
    <source>
        <dbReference type="Pfam" id="PF22599"/>
    </source>
</evidence>
<dbReference type="NCBIfam" id="TIGR00966">
    <property type="entry name" value="transloc_SecF"/>
    <property type="match status" value="1"/>
</dbReference>
<feature type="region of interest" description="Disordered" evidence="11">
    <location>
        <begin position="123"/>
        <end position="189"/>
    </location>
</feature>
<dbReference type="Proteomes" id="UP000800981">
    <property type="component" value="Unassembled WGS sequence"/>
</dbReference>
<feature type="transmembrane region" description="Helical" evidence="9">
    <location>
        <begin position="531"/>
        <end position="551"/>
    </location>
</feature>
<feature type="domain" description="Protein translocase subunit SecDF P1" evidence="13">
    <location>
        <begin position="58"/>
        <end position="114"/>
    </location>
</feature>
<evidence type="ECO:0000256" key="1">
    <source>
        <dbReference type="ARBA" id="ARBA00004651"/>
    </source>
</evidence>
<feature type="transmembrane region" description="Helical" evidence="9">
    <location>
        <begin position="462"/>
        <end position="486"/>
    </location>
</feature>
<dbReference type="InterPro" id="IPR022645">
    <property type="entry name" value="SecD/SecF_bac"/>
</dbReference>
<keyword evidence="3 9" id="KW-1003">Cell membrane</keyword>
<comment type="similarity">
    <text evidence="9">Belongs to the SecD/SecF family. SecD subfamily.</text>
</comment>
<comment type="subcellular location">
    <subcellularLocation>
        <location evidence="1 9">Cell membrane</location>
        <topology evidence="1 9">Multi-pass membrane protein</topology>
    </subcellularLocation>
</comment>